<keyword evidence="3 5" id="KW-0238">DNA-binding</keyword>
<evidence type="ECO:0000256" key="4">
    <source>
        <dbReference type="ARBA" id="ARBA00023163"/>
    </source>
</evidence>
<dbReference type="InterPro" id="IPR003012">
    <property type="entry name" value="Tet_transcr_reg_TetR"/>
</dbReference>
<organism evidence="7 8">
    <name type="scientific">Planosporangium mesophilum</name>
    <dbReference type="NCBI Taxonomy" id="689768"/>
    <lineage>
        <taxon>Bacteria</taxon>
        <taxon>Bacillati</taxon>
        <taxon>Actinomycetota</taxon>
        <taxon>Actinomycetes</taxon>
        <taxon>Micromonosporales</taxon>
        <taxon>Micromonosporaceae</taxon>
        <taxon>Planosporangium</taxon>
    </lineage>
</organism>
<sequence>MPRQARLTERAIAAAALAVLDAAGIEALTMRRLAAELGTSPMALYNHFPDKEAVLEAVTQLILAEIEAPPAGTSWQETARRIMRSARAVGLRHPHAAPLIARFPPRTPDSLAFVEAGFRSFRAAGFDPKTTAQAYRTLVAYSLGTAQIELGDYFAAHPAAGATPATLDHVTTDRLLPSVAEVGPELSNQDPGNEFEAGLDIVLTGLEALLPRR</sequence>
<evidence type="ECO:0000256" key="5">
    <source>
        <dbReference type="PROSITE-ProRule" id="PRU00335"/>
    </source>
</evidence>
<name>A0A8J3T7E7_9ACTN</name>
<dbReference type="AlphaFoldDB" id="A0A8J3T7E7"/>
<reference evidence="7" key="1">
    <citation type="submission" date="2021-01" db="EMBL/GenBank/DDBJ databases">
        <title>Whole genome shotgun sequence of Planosporangium mesophilum NBRC 109066.</title>
        <authorList>
            <person name="Komaki H."/>
            <person name="Tamura T."/>
        </authorList>
    </citation>
    <scope>NUCLEOTIDE SEQUENCE</scope>
    <source>
        <strain evidence="7">NBRC 109066</strain>
    </source>
</reference>
<dbReference type="GO" id="GO:0045892">
    <property type="term" value="P:negative regulation of DNA-templated transcription"/>
    <property type="evidence" value="ECO:0007669"/>
    <property type="project" value="InterPro"/>
</dbReference>
<keyword evidence="2" id="KW-0805">Transcription regulation</keyword>
<dbReference type="GO" id="GO:0003700">
    <property type="term" value="F:DNA-binding transcription factor activity"/>
    <property type="evidence" value="ECO:0007669"/>
    <property type="project" value="TreeGrafter"/>
</dbReference>
<dbReference type="PRINTS" id="PR00400">
    <property type="entry name" value="TETREPRESSOR"/>
</dbReference>
<proteinExistence type="predicted"/>
<keyword evidence="8" id="KW-1185">Reference proteome</keyword>
<dbReference type="Gene3D" id="1.10.357.10">
    <property type="entry name" value="Tetracycline Repressor, domain 2"/>
    <property type="match status" value="1"/>
</dbReference>
<dbReference type="SUPFAM" id="SSF48498">
    <property type="entry name" value="Tetracyclin repressor-like, C-terminal domain"/>
    <property type="match status" value="1"/>
</dbReference>
<dbReference type="Proteomes" id="UP000599074">
    <property type="component" value="Unassembled WGS sequence"/>
</dbReference>
<keyword evidence="4" id="KW-0804">Transcription</keyword>
<dbReference type="GO" id="GO:0000976">
    <property type="term" value="F:transcription cis-regulatory region binding"/>
    <property type="evidence" value="ECO:0007669"/>
    <property type="project" value="TreeGrafter"/>
</dbReference>
<dbReference type="RefSeq" id="WP_168114715.1">
    <property type="nucleotide sequence ID" value="NZ_BOON01000010.1"/>
</dbReference>
<protein>
    <submittedName>
        <fullName evidence="7">TetR family transcriptional regulator</fullName>
    </submittedName>
</protein>
<evidence type="ECO:0000256" key="1">
    <source>
        <dbReference type="ARBA" id="ARBA00022491"/>
    </source>
</evidence>
<feature type="DNA-binding region" description="H-T-H motif" evidence="5">
    <location>
        <begin position="29"/>
        <end position="48"/>
    </location>
</feature>
<dbReference type="InterPro" id="IPR036271">
    <property type="entry name" value="Tet_transcr_reg_TetR-rel_C_sf"/>
</dbReference>
<gene>
    <name evidence="7" type="ORF">Pme01_12250</name>
</gene>
<dbReference type="EMBL" id="BOON01000010">
    <property type="protein sequence ID" value="GII21628.1"/>
    <property type="molecule type" value="Genomic_DNA"/>
</dbReference>
<dbReference type="InterPro" id="IPR050109">
    <property type="entry name" value="HTH-type_TetR-like_transc_reg"/>
</dbReference>
<dbReference type="Pfam" id="PF02909">
    <property type="entry name" value="TetR_C_1"/>
    <property type="match status" value="1"/>
</dbReference>
<dbReference type="GO" id="GO:0046677">
    <property type="term" value="P:response to antibiotic"/>
    <property type="evidence" value="ECO:0007669"/>
    <property type="project" value="InterPro"/>
</dbReference>
<evidence type="ECO:0000256" key="2">
    <source>
        <dbReference type="ARBA" id="ARBA00023015"/>
    </source>
</evidence>
<dbReference type="PRINTS" id="PR00455">
    <property type="entry name" value="HTHTETR"/>
</dbReference>
<keyword evidence="1" id="KW-0678">Repressor</keyword>
<evidence type="ECO:0000313" key="7">
    <source>
        <dbReference type="EMBL" id="GII21628.1"/>
    </source>
</evidence>
<dbReference type="InterPro" id="IPR009057">
    <property type="entry name" value="Homeodomain-like_sf"/>
</dbReference>
<dbReference type="PROSITE" id="PS50977">
    <property type="entry name" value="HTH_TETR_2"/>
    <property type="match status" value="1"/>
</dbReference>
<dbReference type="PANTHER" id="PTHR30055:SF151">
    <property type="entry name" value="TRANSCRIPTIONAL REGULATORY PROTEIN"/>
    <property type="match status" value="1"/>
</dbReference>
<dbReference type="InterPro" id="IPR004111">
    <property type="entry name" value="Repressor_TetR_C"/>
</dbReference>
<dbReference type="SUPFAM" id="SSF46689">
    <property type="entry name" value="Homeodomain-like"/>
    <property type="match status" value="1"/>
</dbReference>
<comment type="caution">
    <text evidence="7">The sequence shown here is derived from an EMBL/GenBank/DDBJ whole genome shotgun (WGS) entry which is preliminary data.</text>
</comment>
<feature type="domain" description="HTH tetR-type" evidence="6">
    <location>
        <begin position="6"/>
        <end position="66"/>
    </location>
</feature>
<dbReference type="Pfam" id="PF00440">
    <property type="entry name" value="TetR_N"/>
    <property type="match status" value="1"/>
</dbReference>
<evidence type="ECO:0000313" key="8">
    <source>
        <dbReference type="Proteomes" id="UP000599074"/>
    </source>
</evidence>
<dbReference type="PANTHER" id="PTHR30055">
    <property type="entry name" value="HTH-TYPE TRANSCRIPTIONAL REGULATOR RUTR"/>
    <property type="match status" value="1"/>
</dbReference>
<evidence type="ECO:0000259" key="6">
    <source>
        <dbReference type="PROSITE" id="PS50977"/>
    </source>
</evidence>
<dbReference type="InterPro" id="IPR001647">
    <property type="entry name" value="HTH_TetR"/>
</dbReference>
<accession>A0A8J3T7E7</accession>
<dbReference type="Gene3D" id="1.10.10.60">
    <property type="entry name" value="Homeodomain-like"/>
    <property type="match status" value="1"/>
</dbReference>
<evidence type="ECO:0000256" key="3">
    <source>
        <dbReference type="ARBA" id="ARBA00023125"/>
    </source>
</evidence>